<evidence type="ECO:0000256" key="4">
    <source>
        <dbReference type="ARBA" id="ARBA00023027"/>
    </source>
</evidence>
<keyword evidence="3 7" id="KW-0560">Oxidoreductase</keyword>
<name>A0A956LWK6_UNCEI</name>
<accession>A0A956LWK6</accession>
<dbReference type="InterPro" id="IPR050485">
    <property type="entry name" value="Proline_metab_enzyme"/>
</dbReference>
<evidence type="ECO:0000256" key="1">
    <source>
        <dbReference type="ARBA" id="ARBA00004786"/>
    </source>
</evidence>
<dbReference type="Gene3D" id="3.40.309.10">
    <property type="entry name" value="Aldehyde Dehydrogenase, Chain A, domain 2"/>
    <property type="match status" value="1"/>
</dbReference>
<evidence type="ECO:0000256" key="3">
    <source>
        <dbReference type="ARBA" id="ARBA00023002"/>
    </source>
</evidence>
<evidence type="ECO:0000313" key="10">
    <source>
        <dbReference type="Proteomes" id="UP000697710"/>
    </source>
</evidence>
<comment type="pathway">
    <text evidence="1">Amino-acid degradation; L-proline degradation into L-glutamate; L-glutamate from L-proline: step 2/2.</text>
</comment>
<comment type="caution">
    <text evidence="9">The sequence shown here is derived from an EMBL/GenBank/DDBJ whole genome shotgun (WGS) entry which is preliminary data.</text>
</comment>
<dbReference type="GO" id="GO:0009898">
    <property type="term" value="C:cytoplasmic side of plasma membrane"/>
    <property type="evidence" value="ECO:0007669"/>
    <property type="project" value="TreeGrafter"/>
</dbReference>
<gene>
    <name evidence="9" type="ORF">KC729_03430</name>
</gene>
<proteinExistence type="inferred from homology"/>
<dbReference type="Gene3D" id="3.40.605.10">
    <property type="entry name" value="Aldehyde Dehydrogenase, Chain A, domain 1"/>
    <property type="match status" value="1"/>
</dbReference>
<dbReference type="SUPFAM" id="SSF53720">
    <property type="entry name" value="ALDH-like"/>
    <property type="match status" value="1"/>
</dbReference>
<evidence type="ECO:0000256" key="7">
    <source>
        <dbReference type="RuleBase" id="RU003345"/>
    </source>
</evidence>
<comment type="similarity">
    <text evidence="7">Belongs to the aldehyde dehydrogenase family.</text>
</comment>
<organism evidence="9 10">
    <name type="scientific">Eiseniibacteriota bacterium</name>
    <dbReference type="NCBI Taxonomy" id="2212470"/>
    <lineage>
        <taxon>Bacteria</taxon>
        <taxon>Candidatus Eiseniibacteriota</taxon>
    </lineage>
</organism>
<evidence type="ECO:0000256" key="5">
    <source>
        <dbReference type="ARBA" id="ARBA00048142"/>
    </source>
</evidence>
<dbReference type="PROSITE" id="PS00070">
    <property type="entry name" value="ALDEHYDE_DEHYDR_CYS"/>
    <property type="match status" value="1"/>
</dbReference>
<dbReference type="GO" id="GO:0010133">
    <property type="term" value="P:L-proline catabolic process to L-glutamate"/>
    <property type="evidence" value="ECO:0007669"/>
    <property type="project" value="TreeGrafter"/>
</dbReference>
<dbReference type="InterPro" id="IPR016163">
    <property type="entry name" value="Ald_DH_C"/>
</dbReference>
<evidence type="ECO:0000256" key="6">
    <source>
        <dbReference type="PROSITE-ProRule" id="PRU10007"/>
    </source>
</evidence>
<keyword evidence="4" id="KW-0520">NAD</keyword>
<dbReference type="InterPro" id="IPR016160">
    <property type="entry name" value="Ald_DH_CS_CYS"/>
</dbReference>
<dbReference type="PANTHER" id="PTHR42862:SF1">
    <property type="entry name" value="DELTA-1-PYRROLINE-5-CARBOXYLATE DEHYDROGENASE 2, ISOFORM A-RELATED"/>
    <property type="match status" value="1"/>
</dbReference>
<dbReference type="InterPro" id="IPR029510">
    <property type="entry name" value="Ald_DH_CS_GLU"/>
</dbReference>
<dbReference type="Proteomes" id="UP000697710">
    <property type="component" value="Unassembled WGS sequence"/>
</dbReference>
<evidence type="ECO:0000259" key="8">
    <source>
        <dbReference type="Pfam" id="PF00171"/>
    </source>
</evidence>
<evidence type="ECO:0000313" key="9">
    <source>
        <dbReference type="EMBL" id="MCA9726708.1"/>
    </source>
</evidence>
<feature type="active site" evidence="6">
    <location>
        <position position="286"/>
    </location>
</feature>
<dbReference type="PROSITE" id="PS00687">
    <property type="entry name" value="ALDEHYDE_DEHYDR_GLU"/>
    <property type="match status" value="1"/>
</dbReference>
<reference evidence="9" key="2">
    <citation type="journal article" date="2021" name="Microbiome">
        <title>Successional dynamics and alternative stable states in a saline activated sludge microbial community over 9 years.</title>
        <authorList>
            <person name="Wang Y."/>
            <person name="Ye J."/>
            <person name="Ju F."/>
            <person name="Liu L."/>
            <person name="Boyd J.A."/>
            <person name="Deng Y."/>
            <person name="Parks D.H."/>
            <person name="Jiang X."/>
            <person name="Yin X."/>
            <person name="Woodcroft B.J."/>
            <person name="Tyson G.W."/>
            <person name="Hugenholtz P."/>
            <person name="Polz M.F."/>
            <person name="Zhang T."/>
        </authorList>
    </citation>
    <scope>NUCLEOTIDE SEQUENCE</scope>
    <source>
        <strain evidence="9">HKST-UBA01</strain>
    </source>
</reference>
<evidence type="ECO:0000256" key="2">
    <source>
        <dbReference type="ARBA" id="ARBA00012884"/>
    </source>
</evidence>
<dbReference type="InterPro" id="IPR016162">
    <property type="entry name" value="Ald_DH_N"/>
</dbReference>
<reference evidence="9" key="1">
    <citation type="submission" date="2020-04" db="EMBL/GenBank/DDBJ databases">
        <authorList>
            <person name="Zhang T."/>
        </authorList>
    </citation>
    <scope>NUCLEOTIDE SEQUENCE</scope>
    <source>
        <strain evidence="9">HKST-UBA01</strain>
    </source>
</reference>
<dbReference type="FunFam" id="3.40.309.10:FF:000005">
    <property type="entry name" value="1-pyrroline-5-carboxylate dehydrogenase 1"/>
    <property type="match status" value="1"/>
</dbReference>
<dbReference type="PANTHER" id="PTHR42862">
    <property type="entry name" value="DELTA-1-PYRROLINE-5-CARBOXYLATE DEHYDROGENASE 1, ISOFORM A-RELATED"/>
    <property type="match status" value="1"/>
</dbReference>
<comment type="catalytic activity">
    <reaction evidence="5">
        <text>L-glutamate 5-semialdehyde + NAD(+) + H2O = L-glutamate + NADH + 2 H(+)</text>
        <dbReference type="Rhea" id="RHEA:30235"/>
        <dbReference type="ChEBI" id="CHEBI:15377"/>
        <dbReference type="ChEBI" id="CHEBI:15378"/>
        <dbReference type="ChEBI" id="CHEBI:29985"/>
        <dbReference type="ChEBI" id="CHEBI:57540"/>
        <dbReference type="ChEBI" id="CHEBI:57945"/>
        <dbReference type="ChEBI" id="CHEBI:58066"/>
        <dbReference type="EC" id="1.2.1.88"/>
    </reaction>
</comment>
<dbReference type="EC" id="1.2.1.88" evidence="2"/>
<feature type="domain" description="Aldehyde dehydrogenase" evidence="8">
    <location>
        <begin position="53"/>
        <end position="512"/>
    </location>
</feature>
<dbReference type="GO" id="GO:0004657">
    <property type="term" value="F:proline dehydrogenase activity"/>
    <property type="evidence" value="ECO:0007669"/>
    <property type="project" value="UniProtKB-ARBA"/>
</dbReference>
<dbReference type="Pfam" id="PF00171">
    <property type="entry name" value="Aldedh"/>
    <property type="match status" value="1"/>
</dbReference>
<dbReference type="GO" id="GO:0003842">
    <property type="term" value="F:L-glutamate gamma-semialdehyde dehydrogenase activity"/>
    <property type="evidence" value="ECO:0007669"/>
    <property type="project" value="UniProtKB-EC"/>
</dbReference>
<dbReference type="InterPro" id="IPR015590">
    <property type="entry name" value="Aldehyde_DH_dom"/>
</dbReference>
<sequence length="533" mass="59152">MNVSLKKPHNQALLNYRGDDREWSAFHDALGGIPKDFEVPMIIGGEEVLSDHKEDSIDPSTGEVFCRLQIASQEQAARAVRVALDAKKTWAALPMESRLQKYRDLEWLLYERRHEICAVAAHECGYNASEVSGGWAEMIDFIRFNPYFYLELCRTVLGDGSAETNTLNLRPLKGFTTAITPFNFPIAIGYNLPTVMALCGNTVIWKPSSDAPMTSWMLMKAIEDAGFPPGVINMVTGHSKMMPPVLTHDQLTAVNFTGGYDTARNIAGVLFAPDHARPHFPRFVAETGGKDFMVVDKHCDVWDVASCIIAGAFGRSGQKCSANSLVLPDKKVWPDLQAAIVEQMKKFQVKNPLERDSDMGPVINRKAFDSISGFIVRGKADSNVNTIWGGEFSDAEGFWIQPTLFEVNTDDHELISVEIFGPVTAVRPVDNVDHAIRIIENNTYRLTGAVWSSDEDFLTRYVPILSEYAGNFYVNRKTTGAIVDQQPFGGDGASGTNYKAGGIWYLLQFLSQGTVTRRHGRTVKKPGPWGWLS</sequence>
<protein>
    <recommendedName>
        <fullName evidence="2">L-glutamate gamma-semialdehyde dehydrogenase</fullName>
        <ecNumber evidence="2">1.2.1.88</ecNumber>
    </recommendedName>
</protein>
<dbReference type="AlphaFoldDB" id="A0A956LWK6"/>
<dbReference type="InterPro" id="IPR016161">
    <property type="entry name" value="Ald_DH/histidinol_DH"/>
</dbReference>
<dbReference type="EMBL" id="JAGQHR010000058">
    <property type="protein sequence ID" value="MCA9726708.1"/>
    <property type="molecule type" value="Genomic_DNA"/>
</dbReference>